<dbReference type="Gene3D" id="3.20.20.80">
    <property type="entry name" value="Glycosidases"/>
    <property type="match status" value="1"/>
</dbReference>
<proteinExistence type="inferred from homology"/>
<dbReference type="GO" id="GO:0005886">
    <property type="term" value="C:plasma membrane"/>
    <property type="evidence" value="ECO:0007669"/>
    <property type="project" value="TreeGrafter"/>
</dbReference>
<dbReference type="EC" id="3.2.1.52" evidence="7"/>
<protein>
    <recommendedName>
        <fullName evidence="7">Beta-hexosaminidase</fullName>
        <ecNumber evidence="7">3.2.1.52</ecNumber>
    </recommendedName>
</protein>
<reference evidence="12" key="1">
    <citation type="submission" date="2022-01" db="EMBL/GenBank/DDBJ databases">
        <authorList>
            <person name="King R."/>
        </authorList>
    </citation>
    <scope>NUCLEOTIDE SEQUENCE</scope>
</reference>
<dbReference type="GO" id="GO:0030203">
    <property type="term" value="P:glycosaminoglycan metabolic process"/>
    <property type="evidence" value="ECO:0007669"/>
    <property type="project" value="TreeGrafter"/>
</dbReference>
<feature type="active site" description="Proton donor" evidence="8">
    <location>
        <position position="395"/>
    </location>
</feature>
<dbReference type="PRINTS" id="PR00738">
    <property type="entry name" value="GLHYDRLASE20"/>
</dbReference>
<keyword evidence="13" id="KW-1185">Reference proteome</keyword>
<evidence type="ECO:0000256" key="6">
    <source>
        <dbReference type="ARBA" id="ARBA00023295"/>
    </source>
</evidence>
<evidence type="ECO:0000313" key="12">
    <source>
        <dbReference type="EMBL" id="CAH1108307.1"/>
    </source>
</evidence>
<comment type="similarity">
    <text evidence="2 7">Belongs to the glycosyl hydrolase 20 family.</text>
</comment>
<comment type="catalytic activity">
    <reaction evidence="1 7">
        <text>Hydrolysis of terminal non-reducing N-acetyl-D-hexosamine residues in N-acetyl-beta-D-hexosaminides.</text>
        <dbReference type="EC" id="3.2.1.52"/>
    </reaction>
</comment>
<dbReference type="Proteomes" id="UP001153636">
    <property type="component" value="Chromosome 3"/>
</dbReference>
<evidence type="ECO:0000256" key="7">
    <source>
        <dbReference type="PIRNR" id="PIRNR001093"/>
    </source>
</evidence>
<dbReference type="Pfam" id="PF00728">
    <property type="entry name" value="Glyco_hydro_20"/>
    <property type="match status" value="1"/>
</dbReference>
<evidence type="ECO:0000256" key="9">
    <source>
        <dbReference type="SAM" id="Phobius"/>
    </source>
</evidence>
<keyword evidence="6 7" id="KW-0326">Glycosidase</keyword>
<dbReference type="InterPro" id="IPR029018">
    <property type="entry name" value="Hex-like_dom2"/>
</dbReference>
<dbReference type="PIRSF" id="PIRSF001093">
    <property type="entry name" value="B-hxosamndse_ab_euk"/>
    <property type="match status" value="1"/>
</dbReference>
<dbReference type="GO" id="GO:0005975">
    <property type="term" value="P:carbohydrate metabolic process"/>
    <property type="evidence" value="ECO:0007669"/>
    <property type="project" value="InterPro"/>
</dbReference>
<dbReference type="InterPro" id="IPR015883">
    <property type="entry name" value="Glyco_hydro_20_cat"/>
</dbReference>
<keyword evidence="3" id="KW-0732">Signal</keyword>
<keyword evidence="9" id="KW-1133">Transmembrane helix</keyword>
<dbReference type="PANTHER" id="PTHR22600:SF26">
    <property type="entry name" value="BETA-N-ACETYLHEXOSAMINIDASE"/>
    <property type="match status" value="1"/>
</dbReference>
<keyword evidence="5" id="KW-0325">Glycoprotein</keyword>
<dbReference type="InterPro" id="IPR017853">
    <property type="entry name" value="GH"/>
</dbReference>
<feature type="transmembrane region" description="Helical" evidence="9">
    <location>
        <begin position="12"/>
        <end position="37"/>
    </location>
</feature>
<feature type="domain" description="Glycoside hydrolase family 20 catalytic" evidence="10">
    <location>
        <begin position="237"/>
        <end position="534"/>
    </location>
</feature>
<evidence type="ECO:0000313" key="13">
    <source>
        <dbReference type="Proteomes" id="UP001153636"/>
    </source>
</evidence>
<dbReference type="InterPro" id="IPR025705">
    <property type="entry name" value="Beta_hexosaminidase_sua/sub"/>
</dbReference>
<gene>
    <name evidence="12" type="ORF">PSYICH_LOCUS8899</name>
</gene>
<keyword evidence="9" id="KW-0812">Transmembrane</keyword>
<dbReference type="Pfam" id="PF14845">
    <property type="entry name" value="Glycohydro_20b2"/>
    <property type="match status" value="1"/>
</dbReference>
<evidence type="ECO:0000256" key="1">
    <source>
        <dbReference type="ARBA" id="ARBA00001231"/>
    </source>
</evidence>
<evidence type="ECO:0000256" key="3">
    <source>
        <dbReference type="ARBA" id="ARBA00022729"/>
    </source>
</evidence>
<organism evidence="12 13">
    <name type="scientific">Psylliodes chrysocephalus</name>
    <dbReference type="NCBI Taxonomy" id="3402493"/>
    <lineage>
        <taxon>Eukaryota</taxon>
        <taxon>Metazoa</taxon>
        <taxon>Ecdysozoa</taxon>
        <taxon>Arthropoda</taxon>
        <taxon>Hexapoda</taxon>
        <taxon>Insecta</taxon>
        <taxon>Pterygota</taxon>
        <taxon>Neoptera</taxon>
        <taxon>Endopterygota</taxon>
        <taxon>Coleoptera</taxon>
        <taxon>Polyphaga</taxon>
        <taxon>Cucujiformia</taxon>
        <taxon>Chrysomeloidea</taxon>
        <taxon>Chrysomelidae</taxon>
        <taxon>Galerucinae</taxon>
        <taxon>Alticini</taxon>
        <taxon>Psylliodes</taxon>
    </lineage>
</organism>
<evidence type="ECO:0000256" key="2">
    <source>
        <dbReference type="ARBA" id="ARBA00006285"/>
    </source>
</evidence>
<dbReference type="SUPFAM" id="SSF55545">
    <property type="entry name" value="beta-N-acetylhexosaminidase-like domain"/>
    <property type="match status" value="1"/>
</dbReference>
<dbReference type="AlphaFoldDB" id="A0A9P0GGE2"/>
<dbReference type="OrthoDB" id="428480at2759"/>
<keyword evidence="4 7" id="KW-0378">Hydrolase</keyword>
<dbReference type="PANTHER" id="PTHR22600">
    <property type="entry name" value="BETA-HEXOSAMINIDASE"/>
    <property type="match status" value="1"/>
</dbReference>
<dbReference type="SUPFAM" id="SSF51445">
    <property type="entry name" value="(Trans)glycosidases"/>
    <property type="match status" value="1"/>
</dbReference>
<dbReference type="EMBL" id="OV651815">
    <property type="protein sequence ID" value="CAH1108307.1"/>
    <property type="molecule type" value="Genomic_DNA"/>
</dbReference>
<evidence type="ECO:0000259" key="10">
    <source>
        <dbReference type="Pfam" id="PF00728"/>
    </source>
</evidence>
<keyword evidence="9" id="KW-0472">Membrane</keyword>
<name>A0A9P0GGE2_9CUCU</name>
<evidence type="ECO:0000256" key="4">
    <source>
        <dbReference type="ARBA" id="ARBA00022801"/>
    </source>
</evidence>
<accession>A0A9P0GGE2</accession>
<sequence length="546" mass="61302">MVVNNRRLLNRQYYGQTILIVLISSAIVVATVCLVIFKSIENTDFPIESGLNSAWRWECEKNSCQKKRITNDTEATALSLPACRLFCSDFGALWPKPTGNIIVGTLLIKVNAYSIDVVSNSSETAISNLVTAAAKEFKDDIIYPSIKSQISSGGTPLFVTLNIANTSVSKLSLDTDESYILSIKESDSGNMQAVITSPTFFGARNGLQTLSQLIIYDDLRSELQMPNNGYITDKPAFPHRGIVLDTSRNYISVDVIKRTLKAMGASKLNAFHWHITDTHSFPYVSKSRPQLSKIGAYSPSKVYSNDDIKDIVEYAKVRGVKVIPEFDAPAHVGEGWQDTGFVVCLNAQPWQTYCVEPPCGQFDPTKDGLYDAIEDIYGDMLEQFDSDVFHMGGDEVKFTCWEQTPSITNWMAQKGWNKTEADFVKLWNYFQTNALERLYKKAGREIPAIMWTSLLTTDEYLTSSLPKEKYIIQVWTTGTDNQINQLLENGYKIILSNYDALYMDCGFGGWVTDGNNWCSPYIGWQKIYENKPSRIAGKKNTMLLPC</sequence>
<feature type="domain" description="Beta-hexosaminidase eukaryotic type N-terminal" evidence="11">
    <location>
        <begin position="93"/>
        <end position="213"/>
    </location>
</feature>
<dbReference type="Gene3D" id="3.30.379.10">
    <property type="entry name" value="Chitobiase/beta-hexosaminidase domain 2-like"/>
    <property type="match status" value="1"/>
</dbReference>
<dbReference type="FunFam" id="3.20.20.80:FF:000063">
    <property type="entry name" value="Beta-hexosaminidase"/>
    <property type="match status" value="1"/>
</dbReference>
<evidence type="ECO:0000256" key="8">
    <source>
        <dbReference type="PIRSR" id="PIRSR001093-1"/>
    </source>
</evidence>
<evidence type="ECO:0000256" key="5">
    <source>
        <dbReference type="ARBA" id="ARBA00023180"/>
    </source>
</evidence>
<dbReference type="GO" id="GO:0016231">
    <property type="term" value="F:beta-N-acetylglucosaminidase activity"/>
    <property type="evidence" value="ECO:0007669"/>
    <property type="project" value="TreeGrafter"/>
</dbReference>
<dbReference type="InterPro" id="IPR029019">
    <property type="entry name" value="HEX_eukaryotic_N"/>
</dbReference>
<evidence type="ECO:0000259" key="11">
    <source>
        <dbReference type="Pfam" id="PF14845"/>
    </source>
</evidence>